<dbReference type="Proteomes" id="UP000092445">
    <property type="component" value="Unassembled WGS sequence"/>
</dbReference>
<protein>
    <submittedName>
        <fullName evidence="1">Uncharacterized protein</fullName>
    </submittedName>
</protein>
<name>A0A1A9ZHE7_GLOPL</name>
<sequence>MNFGWLHDKPEAPPATWEDFAYFYRSKFYQITVSDRDHVEKTQFYYNEAFINENEGLNGCDFLPLNFKTAFSILTHQVTKAPQSQAALSNLTAKVGSLVKVFSPMNLRSLMPMANGRMDNNSDYKNHFG</sequence>
<dbReference type="EnsemblMetazoa" id="GPAI014741-RA">
    <property type="protein sequence ID" value="GPAI014741-PA"/>
    <property type="gene ID" value="GPAI014741"/>
</dbReference>
<organism evidence="1 2">
    <name type="scientific">Glossina pallidipes</name>
    <name type="common">Tsetse fly</name>
    <dbReference type="NCBI Taxonomy" id="7398"/>
    <lineage>
        <taxon>Eukaryota</taxon>
        <taxon>Metazoa</taxon>
        <taxon>Ecdysozoa</taxon>
        <taxon>Arthropoda</taxon>
        <taxon>Hexapoda</taxon>
        <taxon>Insecta</taxon>
        <taxon>Pterygota</taxon>
        <taxon>Neoptera</taxon>
        <taxon>Endopterygota</taxon>
        <taxon>Diptera</taxon>
        <taxon>Brachycera</taxon>
        <taxon>Muscomorpha</taxon>
        <taxon>Hippoboscoidea</taxon>
        <taxon>Glossinidae</taxon>
        <taxon>Glossina</taxon>
    </lineage>
</organism>
<dbReference type="VEuPathDB" id="VectorBase:GPAI014741"/>
<reference evidence="2" key="1">
    <citation type="submission" date="2014-03" db="EMBL/GenBank/DDBJ databases">
        <authorList>
            <person name="Aksoy S."/>
            <person name="Warren W."/>
            <person name="Wilson R.K."/>
        </authorList>
    </citation>
    <scope>NUCLEOTIDE SEQUENCE [LARGE SCALE GENOMIC DNA]</scope>
    <source>
        <strain evidence="2">IAEA</strain>
    </source>
</reference>
<accession>A0A1A9ZHE7</accession>
<dbReference type="AlphaFoldDB" id="A0A1A9ZHE7"/>
<proteinExistence type="predicted"/>
<evidence type="ECO:0000313" key="1">
    <source>
        <dbReference type="EnsemblMetazoa" id="GPAI014741-PA"/>
    </source>
</evidence>
<keyword evidence="2" id="KW-1185">Reference proteome</keyword>
<reference evidence="1" key="2">
    <citation type="submission" date="2020-05" db="UniProtKB">
        <authorList>
            <consortium name="EnsemblMetazoa"/>
        </authorList>
    </citation>
    <scope>IDENTIFICATION</scope>
    <source>
        <strain evidence="1">IAEA</strain>
    </source>
</reference>
<evidence type="ECO:0000313" key="2">
    <source>
        <dbReference type="Proteomes" id="UP000092445"/>
    </source>
</evidence>